<sequence length="175" mass="19545">MLLHSCLSEITLCGGIMRNCRWPFSAKALRAAVVTVLAALIIAAQFALAAPAMVASSPPEEAAVQFYRWYMQSLANNQDPLKQSSVQMSAYVEKSLMKELTRRMSRKGLHADYFVQAQEFMDDWPTHIKAVRPTVQGNVASVVVLLGATPDTRRILALTMFREQGDWKISMVRLV</sequence>
<keyword evidence="1" id="KW-0812">Transmembrane</keyword>
<dbReference type="InterPro" id="IPR024289">
    <property type="entry name" value="DUF3828"/>
</dbReference>
<dbReference type="AlphaFoldDB" id="A0A2G8TEV2"/>
<evidence type="ECO:0000313" key="3">
    <source>
        <dbReference type="EMBL" id="PIL44553.1"/>
    </source>
</evidence>
<proteinExistence type="predicted"/>
<evidence type="ECO:0000259" key="2">
    <source>
        <dbReference type="Pfam" id="PF12883"/>
    </source>
</evidence>
<evidence type="ECO:0000256" key="1">
    <source>
        <dbReference type="SAM" id="Phobius"/>
    </source>
</evidence>
<keyword evidence="1" id="KW-1133">Transmembrane helix</keyword>
<dbReference type="OrthoDB" id="8752131at2"/>
<keyword evidence="4" id="KW-1185">Reference proteome</keyword>
<evidence type="ECO:0000313" key="4">
    <source>
        <dbReference type="Proteomes" id="UP000230390"/>
    </source>
</evidence>
<dbReference type="Gene3D" id="3.10.450.50">
    <property type="match status" value="1"/>
</dbReference>
<keyword evidence="1" id="KW-0472">Membrane</keyword>
<feature type="domain" description="DUF3828" evidence="2">
    <location>
        <begin position="59"/>
        <end position="173"/>
    </location>
</feature>
<accession>A0A2G8TEV2</accession>
<dbReference type="EMBL" id="PDOC01000007">
    <property type="protein sequence ID" value="PIL44553.1"/>
    <property type="molecule type" value="Genomic_DNA"/>
</dbReference>
<protein>
    <recommendedName>
        <fullName evidence="2">DUF3828 domain-containing protein</fullName>
    </recommendedName>
</protein>
<comment type="caution">
    <text evidence="3">The sequence shown here is derived from an EMBL/GenBank/DDBJ whole genome shotgun (WGS) entry which is preliminary data.</text>
</comment>
<gene>
    <name evidence="3" type="ORF">CR105_13975</name>
</gene>
<reference evidence="3 4" key="1">
    <citation type="submission" date="2017-10" db="EMBL/GenBank/DDBJ databases">
        <title>Massilia psychrophilum sp. nov., a novel purple-pigmented bacterium isolated from Tianshan glacier, Xinjiang Municipality, China.</title>
        <authorList>
            <person name="Wang H."/>
        </authorList>
    </citation>
    <scope>NUCLEOTIDE SEQUENCE [LARGE SCALE GENOMIC DNA]</scope>
    <source>
        <strain evidence="3 4">JCM 30074</strain>
    </source>
</reference>
<feature type="transmembrane region" description="Helical" evidence="1">
    <location>
        <begin position="28"/>
        <end position="48"/>
    </location>
</feature>
<dbReference type="Proteomes" id="UP000230390">
    <property type="component" value="Unassembled WGS sequence"/>
</dbReference>
<dbReference type="Pfam" id="PF12883">
    <property type="entry name" value="DUF3828"/>
    <property type="match status" value="1"/>
</dbReference>
<organism evidence="3 4">
    <name type="scientific">Massilia eurypsychrophila</name>
    <dbReference type="NCBI Taxonomy" id="1485217"/>
    <lineage>
        <taxon>Bacteria</taxon>
        <taxon>Pseudomonadati</taxon>
        <taxon>Pseudomonadota</taxon>
        <taxon>Betaproteobacteria</taxon>
        <taxon>Burkholderiales</taxon>
        <taxon>Oxalobacteraceae</taxon>
        <taxon>Telluria group</taxon>
        <taxon>Massilia</taxon>
    </lineage>
</organism>
<name>A0A2G8TEV2_9BURK</name>